<evidence type="ECO:0000256" key="4">
    <source>
        <dbReference type="SAM" id="MobiDB-lite"/>
    </source>
</evidence>
<dbReference type="PANTHER" id="PTHR21824">
    <property type="entry name" value="TRANSMEMBRANE PROTEIN 177"/>
    <property type="match status" value="1"/>
</dbReference>
<comment type="similarity">
    <text evidence="2">Belongs to the TMEM177 family.</text>
</comment>
<dbReference type="Proteomes" id="UP000694523">
    <property type="component" value="Unplaced"/>
</dbReference>
<dbReference type="AlphaFoldDB" id="A0A8C6X041"/>
<organism evidence="5 6">
    <name type="scientific">Neogobius melanostomus</name>
    <name type="common">round goby</name>
    <dbReference type="NCBI Taxonomy" id="47308"/>
    <lineage>
        <taxon>Eukaryota</taxon>
        <taxon>Metazoa</taxon>
        <taxon>Chordata</taxon>
        <taxon>Craniata</taxon>
        <taxon>Vertebrata</taxon>
        <taxon>Euteleostomi</taxon>
        <taxon>Actinopterygii</taxon>
        <taxon>Neopterygii</taxon>
        <taxon>Teleostei</taxon>
        <taxon>Neoteleostei</taxon>
        <taxon>Acanthomorphata</taxon>
        <taxon>Gobiaria</taxon>
        <taxon>Gobiiformes</taxon>
        <taxon>Gobioidei</taxon>
        <taxon>Gobiidae</taxon>
        <taxon>Benthophilinae</taxon>
        <taxon>Neogobiini</taxon>
        <taxon>Neogobius</taxon>
    </lineage>
</organism>
<dbReference type="Ensembl" id="ENSNMLT00000049111.1">
    <property type="protein sequence ID" value="ENSNMLP00000044244.1"/>
    <property type="gene ID" value="ENSNMLG00000026783.1"/>
</dbReference>
<reference evidence="5" key="1">
    <citation type="submission" date="2025-08" db="UniProtKB">
        <authorList>
            <consortium name="Ensembl"/>
        </authorList>
    </citation>
    <scope>IDENTIFICATION</scope>
</reference>
<evidence type="ECO:0000313" key="6">
    <source>
        <dbReference type="Proteomes" id="UP000694523"/>
    </source>
</evidence>
<protein>
    <recommendedName>
        <fullName evidence="3">Transmembrane protein 177</fullName>
    </recommendedName>
</protein>
<comment type="function">
    <text evidence="1">Plays a role in the early steps of cytochrome c oxidase subunit II (MT-CO2/COX2) maturation and is required for the stabilization of COX20 and the newly synthesized MT-CO2/COX2 protein.</text>
</comment>
<proteinExistence type="inferred from homology"/>
<dbReference type="InterPro" id="IPR026620">
    <property type="entry name" value="TMEM177"/>
</dbReference>
<keyword evidence="6" id="KW-1185">Reference proteome</keyword>
<evidence type="ECO:0000256" key="2">
    <source>
        <dbReference type="ARBA" id="ARBA00005794"/>
    </source>
</evidence>
<evidence type="ECO:0000256" key="3">
    <source>
        <dbReference type="ARBA" id="ARBA00014595"/>
    </source>
</evidence>
<accession>A0A8C6X041</accession>
<dbReference type="PANTHER" id="PTHR21824:SF4">
    <property type="entry name" value="TRANSMEMBRANE PROTEIN 177"/>
    <property type="match status" value="1"/>
</dbReference>
<evidence type="ECO:0000313" key="5">
    <source>
        <dbReference type="Ensembl" id="ENSNMLP00000044244.1"/>
    </source>
</evidence>
<reference evidence="5" key="2">
    <citation type="submission" date="2025-09" db="UniProtKB">
        <authorList>
            <consortium name="Ensembl"/>
        </authorList>
    </citation>
    <scope>IDENTIFICATION</scope>
</reference>
<feature type="compositionally biased region" description="Basic and acidic residues" evidence="4">
    <location>
        <begin position="229"/>
        <end position="240"/>
    </location>
</feature>
<sequence length="274" mass="28843">MASGWLRASVFLQKYRSPLLLTSCSGLFGLNLIQHLTPEQSFCTVYQAWFKGEPVLSDFGVSSPQRFSAFASFGFHPVGAGLPVAPSGVRIGIPANFNSSEDDAHGITDRTIFINGRAVDWSSGSGSALRSALEVARLDSCFPALTAAVAPLCVAGVWVYSVALKQIFSLHTGPVLLRAAANALSLGLGAVTYFMASDAVGSTWTTAPTDAPLPPPGYARGGVETLEGADGKPKERDVRGHGKTFPRKLTASSGTRLNGTRDGLTRLLRDRGTG</sequence>
<dbReference type="GO" id="GO:0016020">
    <property type="term" value="C:membrane"/>
    <property type="evidence" value="ECO:0007669"/>
    <property type="project" value="TreeGrafter"/>
</dbReference>
<feature type="compositionally biased region" description="Basic and acidic residues" evidence="4">
    <location>
        <begin position="263"/>
        <end position="274"/>
    </location>
</feature>
<name>A0A8C6X041_9GOBI</name>
<feature type="region of interest" description="Disordered" evidence="4">
    <location>
        <begin position="206"/>
        <end position="274"/>
    </location>
</feature>
<evidence type="ECO:0000256" key="1">
    <source>
        <dbReference type="ARBA" id="ARBA00003998"/>
    </source>
</evidence>